<comment type="subcellular location">
    <subcellularLocation>
        <location evidence="1">Cell membrane</location>
        <topology evidence="1">Multi-pass membrane protein</topology>
    </subcellularLocation>
</comment>
<gene>
    <name evidence="8" type="ordered locus">Ta1273</name>
</gene>
<dbReference type="InterPro" id="IPR032816">
    <property type="entry name" value="VTT_dom"/>
</dbReference>
<dbReference type="KEGG" id="tac:Ta1273"/>
<proteinExistence type="predicted"/>
<dbReference type="STRING" id="273075.gene:9572496"/>
<evidence type="ECO:0000256" key="1">
    <source>
        <dbReference type="ARBA" id="ARBA00004651"/>
    </source>
</evidence>
<evidence type="ECO:0000256" key="3">
    <source>
        <dbReference type="ARBA" id="ARBA00022692"/>
    </source>
</evidence>
<keyword evidence="2" id="KW-1003">Cell membrane</keyword>
<feature type="transmembrane region" description="Helical" evidence="6">
    <location>
        <begin position="203"/>
        <end position="224"/>
    </location>
</feature>
<dbReference type="EnsemblBacteria" id="CAC12397">
    <property type="protein sequence ID" value="CAC12397"/>
    <property type="gene ID" value="CAC12397"/>
</dbReference>
<evidence type="ECO:0000256" key="6">
    <source>
        <dbReference type="SAM" id="Phobius"/>
    </source>
</evidence>
<dbReference type="InParanoid" id="Q9HIQ7"/>
<dbReference type="OrthoDB" id="56381at2157"/>
<feature type="transmembrane region" description="Helical" evidence="6">
    <location>
        <begin position="77"/>
        <end position="96"/>
    </location>
</feature>
<organism evidence="8 9">
    <name type="scientific">Thermoplasma acidophilum (strain ATCC 25905 / DSM 1728 / JCM 9062 / NBRC 15155 / AMRC-C165)</name>
    <dbReference type="NCBI Taxonomy" id="273075"/>
    <lineage>
        <taxon>Archaea</taxon>
        <taxon>Methanobacteriati</taxon>
        <taxon>Thermoplasmatota</taxon>
        <taxon>Thermoplasmata</taxon>
        <taxon>Thermoplasmatales</taxon>
        <taxon>Thermoplasmataceae</taxon>
        <taxon>Thermoplasma</taxon>
    </lineage>
</organism>
<evidence type="ECO:0000259" key="7">
    <source>
        <dbReference type="Pfam" id="PF09335"/>
    </source>
</evidence>
<feature type="transmembrane region" description="Helical" evidence="6">
    <location>
        <begin position="38"/>
        <end position="65"/>
    </location>
</feature>
<evidence type="ECO:0000256" key="5">
    <source>
        <dbReference type="ARBA" id="ARBA00023136"/>
    </source>
</evidence>
<protein>
    <submittedName>
        <fullName evidence="8">Hypothetical membrane protein</fullName>
    </submittedName>
</protein>
<dbReference type="Proteomes" id="UP000001024">
    <property type="component" value="Chromosome"/>
</dbReference>
<evidence type="ECO:0000313" key="9">
    <source>
        <dbReference type="Proteomes" id="UP000001024"/>
    </source>
</evidence>
<accession>Q9HIQ7</accession>
<dbReference type="PaxDb" id="273075-Ta1273"/>
<feature type="transmembrane region" description="Helical" evidence="6">
    <location>
        <begin position="116"/>
        <end position="135"/>
    </location>
</feature>
<evidence type="ECO:0000256" key="4">
    <source>
        <dbReference type="ARBA" id="ARBA00022989"/>
    </source>
</evidence>
<keyword evidence="3 6" id="KW-0812">Transmembrane</keyword>
<dbReference type="RefSeq" id="WP_010901681.1">
    <property type="nucleotide sequence ID" value="NC_002578.1"/>
</dbReference>
<dbReference type="eggNOG" id="arCOG03117">
    <property type="taxonomic scope" value="Archaea"/>
</dbReference>
<feature type="domain" description="VTT" evidence="7">
    <location>
        <begin position="116"/>
        <end position="225"/>
    </location>
</feature>
<dbReference type="PANTHER" id="PTHR42709">
    <property type="entry name" value="ALKALINE PHOSPHATASE LIKE PROTEIN"/>
    <property type="match status" value="1"/>
</dbReference>
<evidence type="ECO:0000313" key="8">
    <source>
        <dbReference type="EMBL" id="CAC12397.1"/>
    </source>
</evidence>
<feature type="transmembrane region" description="Helical" evidence="6">
    <location>
        <begin position="236"/>
        <end position="258"/>
    </location>
</feature>
<dbReference type="GO" id="GO:0005886">
    <property type="term" value="C:plasma membrane"/>
    <property type="evidence" value="ECO:0007669"/>
    <property type="project" value="UniProtKB-SubCell"/>
</dbReference>
<name>Q9HIQ7_THEAC</name>
<dbReference type="EMBL" id="AL445067">
    <property type="protein sequence ID" value="CAC12397.1"/>
    <property type="molecule type" value="Genomic_DNA"/>
</dbReference>
<dbReference type="AlphaFoldDB" id="Q9HIQ7"/>
<dbReference type="InterPro" id="IPR051311">
    <property type="entry name" value="DedA_domain"/>
</dbReference>
<sequence>MRPAEKTRKNLIKERITVSARTLLLRVNPTGDQNLGKYAYYAFIFSILILFAAVIALTNAYLHYVNVSSYYSYERKILAPFSLTGYEGMFFVVAFAPLPDYLIIPFYGYLSSIGEFNVFAAFFVSLMAMLFEMGIEYAGGRLAGRAILLKALSYFKITENDLEVADKWIRDHGPFSIFVATFIPYFKNVTSIAAGTLKMNAPWFFLSNFAGFAIRFGLLIYIGYSGVFVLTPSFDYRHRLGIAILGVIALLYLTGYLINKANTIISHRAGNSRS</sequence>
<keyword evidence="9" id="KW-1185">Reference proteome</keyword>
<dbReference type="HOGENOM" id="CLU_1021653_0_0_2"/>
<reference evidence="8 9" key="1">
    <citation type="journal article" date="2000" name="Nature">
        <title>The genome sequence of the thermoacidophilic scavenger Thermoplasma acidophilum.</title>
        <authorList>
            <person name="Ruepp A."/>
            <person name="Graml W."/>
            <person name="Santos-Martinez M.L."/>
            <person name="Koretke K.K."/>
            <person name="Volker C."/>
            <person name="Mewes H.W."/>
            <person name="Frishman D."/>
            <person name="Stocker S."/>
            <person name="Lupas A.N."/>
            <person name="Baumeister W."/>
        </authorList>
    </citation>
    <scope>NUCLEOTIDE SEQUENCE [LARGE SCALE GENOMIC DNA]</scope>
    <source>
        <strain evidence="9">ATCC 25905 / DSM 1728 / JCM 9062 / NBRC 15155 / AMRC-C165</strain>
    </source>
</reference>
<keyword evidence="5 6" id="KW-0472">Membrane</keyword>
<dbReference type="Pfam" id="PF09335">
    <property type="entry name" value="VTT_dom"/>
    <property type="match status" value="1"/>
</dbReference>
<keyword evidence="4 6" id="KW-1133">Transmembrane helix</keyword>
<evidence type="ECO:0000256" key="2">
    <source>
        <dbReference type="ARBA" id="ARBA00022475"/>
    </source>
</evidence>
<dbReference type="PANTHER" id="PTHR42709:SF6">
    <property type="entry name" value="UNDECAPRENYL PHOSPHATE TRANSPORTER A"/>
    <property type="match status" value="1"/>
</dbReference>